<dbReference type="EMBL" id="BQNB010011775">
    <property type="protein sequence ID" value="GJS94995.1"/>
    <property type="molecule type" value="Genomic_DNA"/>
</dbReference>
<proteinExistence type="predicted"/>
<evidence type="ECO:0000256" key="1">
    <source>
        <dbReference type="SAM" id="MobiDB-lite"/>
    </source>
</evidence>
<evidence type="ECO:0000313" key="2">
    <source>
        <dbReference type="EMBL" id="GJS94995.1"/>
    </source>
</evidence>
<organism evidence="2 3">
    <name type="scientific">Tanacetum coccineum</name>
    <dbReference type="NCBI Taxonomy" id="301880"/>
    <lineage>
        <taxon>Eukaryota</taxon>
        <taxon>Viridiplantae</taxon>
        <taxon>Streptophyta</taxon>
        <taxon>Embryophyta</taxon>
        <taxon>Tracheophyta</taxon>
        <taxon>Spermatophyta</taxon>
        <taxon>Magnoliopsida</taxon>
        <taxon>eudicotyledons</taxon>
        <taxon>Gunneridae</taxon>
        <taxon>Pentapetalae</taxon>
        <taxon>asterids</taxon>
        <taxon>campanulids</taxon>
        <taxon>Asterales</taxon>
        <taxon>Asteraceae</taxon>
        <taxon>Asteroideae</taxon>
        <taxon>Anthemideae</taxon>
        <taxon>Anthemidinae</taxon>
        <taxon>Tanacetum</taxon>
    </lineage>
</organism>
<feature type="compositionally biased region" description="Basic and acidic residues" evidence="1">
    <location>
        <begin position="72"/>
        <end position="82"/>
    </location>
</feature>
<name>A0ABQ4ZXF6_9ASTR</name>
<reference evidence="2" key="2">
    <citation type="submission" date="2022-01" db="EMBL/GenBank/DDBJ databases">
        <authorList>
            <person name="Yamashiro T."/>
            <person name="Shiraishi A."/>
            <person name="Satake H."/>
            <person name="Nakayama K."/>
        </authorList>
    </citation>
    <scope>NUCLEOTIDE SEQUENCE</scope>
</reference>
<accession>A0ABQ4ZXF6</accession>
<gene>
    <name evidence="2" type="ORF">Tco_0801963</name>
</gene>
<comment type="caution">
    <text evidence="2">The sequence shown here is derived from an EMBL/GenBank/DDBJ whole genome shotgun (WGS) entry which is preliminary data.</text>
</comment>
<reference evidence="2" key="1">
    <citation type="journal article" date="2022" name="Int. J. Mol. Sci.">
        <title>Draft Genome of Tanacetum Coccineum: Genomic Comparison of Closely Related Tanacetum-Family Plants.</title>
        <authorList>
            <person name="Yamashiro T."/>
            <person name="Shiraishi A."/>
            <person name="Nakayama K."/>
            <person name="Satake H."/>
        </authorList>
    </citation>
    <scope>NUCLEOTIDE SEQUENCE</scope>
</reference>
<protein>
    <submittedName>
        <fullName evidence="2">Uncharacterized protein</fullName>
    </submittedName>
</protein>
<sequence length="271" mass="28177">MSIPQKHPGDLGILDCGSGCLALLYCSAVITTRPDVSSIFSPLVLNDLEESYHLCLTSTVTIAVSDVPGDGTRVHTHDHDGSEAPDESPDSILSSEPKPLSGWHMPHPPPSILSPGGGVILSPIILCIMLMELSKLCDPSIDLSHGHSIYRADKPIIYPPTSDSGISSLWSTGGGMYRDGGSGGVVCGSKLHHVGLMWMYPQCSRFCWDHPDDGSKGDGTGGGDECAGGAVHLARRSPAEGGDSEIGGDGDGVVMARSLSTSASGGRDMEV</sequence>
<feature type="region of interest" description="Disordered" evidence="1">
    <location>
        <begin position="67"/>
        <end position="107"/>
    </location>
</feature>
<feature type="region of interest" description="Disordered" evidence="1">
    <location>
        <begin position="229"/>
        <end position="271"/>
    </location>
</feature>
<evidence type="ECO:0000313" key="3">
    <source>
        <dbReference type="Proteomes" id="UP001151760"/>
    </source>
</evidence>
<keyword evidence="3" id="KW-1185">Reference proteome</keyword>
<dbReference type="Proteomes" id="UP001151760">
    <property type="component" value="Unassembled WGS sequence"/>
</dbReference>